<evidence type="ECO:0000256" key="3">
    <source>
        <dbReference type="ARBA" id="ARBA00022801"/>
    </source>
</evidence>
<dbReference type="RefSeq" id="WP_185138500.1">
    <property type="nucleotide sequence ID" value="NZ_JACJVR010000097.1"/>
</dbReference>
<dbReference type="InterPro" id="IPR011330">
    <property type="entry name" value="Glyco_hydro/deAcase_b/a-brl"/>
</dbReference>
<dbReference type="GO" id="GO:0009313">
    <property type="term" value="P:oligosaccharide catabolic process"/>
    <property type="evidence" value="ECO:0007669"/>
    <property type="project" value="TreeGrafter"/>
</dbReference>
<dbReference type="GO" id="GO:0006013">
    <property type="term" value="P:mannose metabolic process"/>
    <property type="evidence" value="ECO:0007669"/>
    <property type="project" value="InterPro"/>
</dbReference>
<dbReference type="CDD" id="cd10789">
    <property type="entry name" value="GH38N_AMII_ER_cytosolic"/>
    <property type="match status" value="1"/>
</dbReference>
<dbReference type="PANTHER" id="PTHR46017:SF1">
    <property type="entry name" value="ALPHA-MANNOSIDASE 2C1"/>
    <property type="match status" value="1"/>
</dbReference>
<proteinExistence type="inferred from homology"/>
<feature type="compositionally biased region" description="Basic and acidic residues" evidence="5">
    <location>
        <begin position="562"/>
        <end position="584"/>
    </location>
</feature>
<feature type="domain" description="Glycoside hydrolase family 38 central" evidence="6">
    <location>
        <begin position="503"/>
        <end position="627"/>
    </location>
</feature>
<comment type="caution">
    <text evidence="7">The sequence shown here is derived from an EMBL/GenBank/DDBJ whole genome shotgun (WGS) entry which is preliminary data.</text>
</comment>
<feature type="compositionally biased region" description="Gly residues" evidence="5">
    <location>
        <begin position="550"/>
        <end position="560"/>
    </location>
</feature>
<dbReference type="InterPro" id="IPR015341">
    <property type="entry name" value="Glyco_hydro_38_cen"/>
</dbReference>
<feature type="region of interest" description="Disordered" evidence="5">
    <location>
        <begin position="543"/>
        <end position="587"/>
    </location>
</feature>
<sequence>MPYEIGKVMREKAARTLDRLREAIYRPVAHLAVEAWVTKEPVPYAERTSGTRLGLKPGDRWGELWDCAWFRFSGMVPYEAAGRKVVLLIDVNGELCLVDGEGTPVQGLTNVNSEFDYELGLPGKRVVDVTERAAGGEVLDLWADAGCNDLFGRYRSGTLKEADIAICDEAVRKLYYDFEVLLELAARVPAGGSRQARIERKLYEAANVLAVIDEETVRRASELLAPELERRGGDAELRVSAVGHAHIDLAWLWPIRETIRKGARTFSTALRNLEKYPDYVFGASQPQLYQWMKEHYPKLYERVKEKVREGRWEPQGAMWVEPDTNLSGGEALVRQILYGKRFFREEFGADVRVLWLPDVFGYAGSLPQLLKLSGVDYMMTQKLSWNVYNKHPHHSFVWEGIDGTGVLTHLPPEDTYNSPAAPRSLAKIEREYLDKGVSDHALMLFGIGDGGGGPGEEHLERLARERDLSGLPPVVQEPSIAFFRRLERESASFQRFRGELYLEKHQGTLTSQARNKRYNRQMELALREAEFAASLALAVGADRKGDGADGKAGGRAGGEAGEASKDSEFARGTERDGGQERQRDSGWNGYPAEVLERIWKETLLYQFHDILPGSSIGRVYDESLERYAALLAETRELQQAAYREAAARIAGAGVPVVFNSLPWEREDWVEWNGERRLVRVPGMGAAALADAAARPAGDGVEELRAGGAMLENGRLRVAFAEDGSLASVYDKAAGREALRPGGEGGNVLTVYHDDGDAWDFPRDYREAVAGRMRLESVEYAVRGCRAVAEQTYRFGESTLKLTVSLAAGGDIVEFAADADWRESAKMLRTSFDTSVVSDTVNCEIQFGYLKRRTTRNTLEEMARDEICAHRYIDLSQPDYGVALLNDCKYGHRAEGSTLDLNLLRSPSYPDPQADRARHEFRYALLPHEGDFVAAGVVRRGWELNVPLVVAEGRTGGEPAAAAVAGRRLEWIAIDHPHVLIEAVKKAEDGDDAIVRLYESAGASAKARISFGLPCAEAWETNLMEEDASPLALTEGGVELAFRPFEIKTIRLKRH</sequence>
<accession>A0A841U8V5</accession>
<dbReference type="InterPro" id="IPR054723">
    <property type="entry name" value="Ams1-like_N"/>
</dbReference>
<dbReference type="InterPro" id="IPR028995">
    <property type="entry name" value="Glyco_hydro_57/38_cen_sf"/>
</dbReference>
<dbReference type="SMART" id="SM00872">
    <property type="entry name" value="Alpha-mann_mid"/>
    <property type="match status" value="1"/>
</dbReference>
<dbReference type="Gene3D" id="3.20.110.10">
    <property type="entry name" value="Glycoside hydrolase 38, N terminal domain"/>
    <property type="match status" value="1"/>
</dbReference>
<evidence type="ECO:0000256" key="4">
    <source>
        <dbReference type="ARBA" id="ARBA00023295"/>
    </source>
</evidence>
<dbReference type="Pfam" id="PF07748">
    <property type="entry name" value="Glyco_hydro_38C"/>
    <property type="match status" value="1"/>
</dbReference>
<dbReference type="Pfam" id="PF01074">
    <property type="entry name" value="Glyco_hydro_38N"/>
    <property type="match status" value="1"/>
</dbReference>
<keyword evidence="4" id="KW-0326">Glycosidase</keyword>
<dbReference type="SUPFAM" id="SSF74650">
    <property type="entry name" value="Galactose mutarotase-like"/>
    <property type="match status" value="1"/>
</dbReference>
<dbReference type="PANTHER" id="PTHR46017">
    <property type="entry name" value="ALPHA-MANNOSIDASE 2C1"/>
    <property type="match status" value="1"/>
</dbReference>
<dbReference type="FunFam" id="3.20.110.10:FF:000002">
    <property type="entry name" value="alpha-mannosidase 2C1 isoform X1"/>
    <property type="match status" value="1"/>
</dbReference>
<protein>
    <submittedName>
        <fullName evidence="7">Alpha-mannosidase</fullName>
    </submittedName>
</protein>
<gene>
    <name evidence="7" type="ORF">H7B90_24365</name>
</gene>
<dbReference type="InterPro" id="IPR041147">
    <property type="entry name" value="GH38_C"/>
</dbReference>
<dbReference type="SUPFAM" id="SSF88713">
    <property type="entry name" value="Glycoside hydrolase/deacetylase"/>
    <property type="match status" value="1"/>
</dbReference>
<dbReference type="GO" id="GO:0030246">
    <property type="term" value="F:carbohydrate binding"/>
    <property type="evidence" value="ECO:0007669"/>
    <property type="project" value="InterPro"/>
</dbReference>
<dbReference type="Proteomes" id="UP000553776">
    <property type="component" value="Unassembled WGS sequence"/>
</dbReference>
<evidence type="ECO:0000256" key="5">
    <source>
        <dbReference type="SAM" id="MobiDB-lite"/>
    </source>
</evidence>
<keyword evidence="3" id="KW-0378">Hydrolase</keyword>
<reference evidence="7 8" key="1">
    <citation type="submission" date="2020-08" db="EMBL/GenBank/DDBJ databases">
        <title>Cohnella phylogeny.</title>
        <authorList>
            <person name="Dunlap C."/>
        </authorList>
    </citation>
    <scope>NUCLEOTIDE SEQUENCE [LARGE SCALE GENOMIC DNA]</scope>
    <source>
        <strain evidence="7 8">DSM 25239</strain>
    </source>
</reference>
<dbReference type="InterPro" id="IPR037094">
    <property type="entry name" value="Glyco_hydro_38_cen_sf"/>
</dbReference>
<evidence type="ECO:0000313" key="8">
    <source>
        <dbReference type="Proteomes" id="UP000553776"/>
    </source>
</evidence>
<keyword evidence="8" id="KW-1185">Reference proteome</keyword>
<dbReference type="GO" id="GO:0004559">
    <property type="term" value="F:alpha-mannosidase activity"/>
    <property type="evidence" value="ECO:0007669"/>
    <property type="project" value="InterPro"/>
</dbReference>
<evidence type="ECO:0000256" key="2">
    <source>
        <dbReference type="ARBA" id="ARBA00022723"/>
    </source>
</evidence>
<evidence type="ECO:0000256" key="1">
    <source>
        <dbReference type="ARBA" id="ARBA00009792"/>
    </source>
</evidence>
<dbReference type="Gene3D" id="2.70.98.30">
    <property type="entry name" value="Golgi alpha-mannosidase II, domain 4"/>
    <property type="match status" value="1"/>
</dbReference>
<name>A0A841U8V5_9BACL</name>
<dbReference type="Gene3D" id="2.60.40.2220">
    <property type="match status" value="1"/>
</dbReference>
<dbReference type="Pfam" id="PF17677">
    <property type="entry name" value="Glyco_hydro38C2"/>
    <property type="match status" value="1"/>
</dbReference>
<keyword evidence="2" id="KW-0479">Metal-binding</keyword>
<dbReference type="InterPro" id="IPR011682">
    <property type="entry name" value="Glyco_hydro_38_C"/>
</dbReference>
<dbReference type="InterPro" id="IPR011013">
    <property type="entry name" value="Gal_mutarotase_sf_dom"/>
</dbReference>
<comment type="similarity">
    <text evidence="1">Belongs to the glycosyl hydrolase 38 family.</text>
</comment>
<dbReference type="EMBL" id="JACJVR010000097">
    <property type="protein sequence ID" value="MBB6694534.1"/>
    <property type="molecule type" value="Genomic_DNA"/>
</dbReference>
<organism evidence="7 8">
    <name type="scientific">Cohnella xylanilytica</name>
    <dbReference type="NCBI Taxonomy" id="557555"/>
    <lineage>
        <taxon>Bacteria</taxon>
        <taxon>Bacillati</taxon>
        <taxon>Bacillota</taxon>
        <taxon>Bacilli</taxon>
        <taxon>Bacillales</taxon>
        <taxon>Paenibacillaceae</taxon>
        <taxon>Cohnella</taxon>
    </lineage>
</organism>
<evidence type="ECO:0000313" key="7">
    <source>
        <dbReference type="EMBL" id="MBB6694534.1"/>
    </source>
</evidence>
<dbReference type="SUPFAM" id="SSF88688">
    <property type="entry name" value="Families 57/38 glycoside transferase middle domain"/>
    <property type="match status" value="1"/>
</dbReference>
<dbReference type="InterPro" id="IPR000602">
    <property type="entry name" value="Glyco_hydro_38_N"/>
</dbReference>
<evidence type="ECO:0000259" key="6">
    <source>
        <dbReference type="SMART" id="SM00872"/>
    </source>
</evidence>
<dbReference type="Pfam" id="PF22907">
    <property type="entry name" value="Ams1-like_1st"/>
    <property type="match status" value="1"/>
</dbReference>
<dbReference type="InterPro" id="IPR027291">
    <property type="entry name" value="Glyco_hydro_38_N_sf"/>
</dbReference>
<dbReference type="Pfam" id="PF09261">
    <property type="entry name" value="Alpha-mann_mid"/>
    <property type="match status" value="1"/>
</dbReference>
<dbReference type="AlphaFoldDB" id="A0A841U8V5"/>
<dbReference type="GO" id="GO:0046872">
    <property type="term" value="F:metal ion binding"/>
    <property type="evidence" value="ECO:0007669"/>
    <property type="project" value="UniProtKB-KW"/>
</dbReference>
<dbReference type="Gene3D" id="1.20.1270.50">
    <property type="entry name" value="Glycoside hydrolase family 38, central domain"/>
    <property type="match status" value="1"/>
</dbReference>